<dbReference type="InterPro" id="IPR052027">
    <property type="entry name" value="PspC"/>
</dbReference>
<evidence type="ECO:0000256" key="1">
    <source>
        <dbReference type="ARBA" id="ARBA00004162"/>
    </source>
</evidence>
<keyword evidence="3 6" id="KW-0812">Transmembrane</keyword>
<comment type="subcellular location">
    <subcellularLocation>
        <location evidence="1">Cell membrane</location>
        <topology evidence="1">Single-pass membrane protein</topology>
    </subcellularLocation>
</comment>
<feature type="transmembrane region" description="Helical" evidence="6">
    <location>
        <begin position="36"/>
        <end position="60"/>
    </location>
</feature>
<evidence type="ECO:0000256" key="6">
    <source>
        <dbReference type="SAM" id="Phobius"/>
    </source>
</evidence>
<keyword evidence="2" id="KW-1003">Cell membrane</keyword>
<evidence type="ECO:0000256" key="2">
    <source>
        <dbReference type="ARBA" id="ARBA00022475"/>
    </source>
</evidence>
<protein>
    <submittedName>
        <fullName evidence="8">PspC domain-containing protein</fullName>
    </submittedName>
</protein>
<feature type="domain" description="Phage shock protein PspC N-terminal" evidence="7">
    <location>
        <begin position="5"/>
        <end position="63"/>
    </location>
</feature>
<organism evidence="8 9">
    <name type="scientific">Flavonifractor hominis</name>
    <dbReference type="NCBI Taxonomy" id="3133178"/>
    <lineage>
        <taxon>Bacteria</taxon>
        <taxon>Bacillati</taxon>
        <taxon>Bacillota</taxon>
        <taxon>Clostridia</taxon>
        <taxon>Eubacteriales</taxon>
        <taxon>Oscillospiraceae</taxon>
        <taxon>Flavonifractor</taxon>
    </lineage>
</organism>
<dbReference type="PANTHER" id="PTHR33885">
    <property type="entry name" value="PHAGE SHOCK PROTEIN C"/>
    <property type="match status" value="1"/>
</dbReference>
<evidence type="ECO:0000259" key="7">
    <source>
        <dbReference type="Pfam" id="PF04024"/>
    </source>
</evidence>
<dbReference type="RefSeq" id="WP_349140084.1">
    <property type="nucleotide sequence ID" value="NZ_JBBMFT010000004.1"/>
</dbReference>
<proteinExistence type="predicted"/>
<comment type="caution">
    <text evidence="8">The sequence shown here is derived from an EMBL/GenBank/DDBJ whole genome shotgun (WGS) entry which is preliminary data.</text>
</comment>
<sequence length="70" mass="7682">MNEIKRLYRVEQGAKLAGVCGGIAEYFNLDPSVVRLLWAAVTLFSVGVGFILYIIAACILPKKSDVYPGY</sequence>
<reference evidence="8 9" key="1">
    <citation type="submission" date="2024-03" db="EMBL/GenBank/DDBJ databases">
        <title>Human intestinal bacterial collection.</title>
        <authorList>
            <person name="Pauvert C."/>
            <person name="Hitch T.C.A."/>
            <person name="Clavel T."/>
        </authorList>
    </citation>
    <scope>NUCLEOTIDE SEQUENCE [LARGE SCALE GENOMIC DNA]</scope>
    <source>
        <strain evidence="8 9">CLA-AP-H34</strain>
    </source>
</reference>
<dbReference type="Proteomes" id="UP001440599">
    <property type="component" value="Unassembled WGS sequence"/>
</dbReference>
<evidence type="ECO:0000256" key="4">
    <source>
        <dbReference type="ARBA" id="ARBA00022989"/>
    </source>
</evidence>
<dbReference type="Pfam" id="PF04024">
    <property type="entry name" value="PspC"/>
    <property type="match status" value="1"/>
</dbReference>
<evidence type="ECO:0000256" key="5">
    <source>
        <dbReference type="ARBA" id="ARBA00023136"/>
    </source>
</evidence>
<evidence type="ECO:0000313" key="9">
    <source>
        <dbReference type="Proteomes" id="UP001440599"/>
    </source>
</evidence>
<gene>
    <name evidence="8" type="ORF">WMO45_07875</name>
</gene>
<keyword evidence="4 6" id="KW-1133">Transmembrane helix</keyword>
<evidence type="ECO:0000256" key="3">
    <source>
        <dbReference type="ARBA" id="ARBA00022692"/>
    </source>
</evidence>
<evidence type="ECO:0000313" key="8">
    <source>
        <dbReference type="EMBL" id="MEQ2456436.1"/>
    </source>
</evidence>
<accession>A0ABV1EPC4</accession>
<keyword evidence="5 6" id="KW-0472">Membrane</keyword>
<dbReference type="PANTHER" id="PTHR33885:SF3">
    <property type="entry name" value="PHAGE SHOCK PROTEIN C"/>
    <property type="match status" value="1"/>
</dbReference>
<keyword evidence="9" id="KW-1185">Reference proteome</keyword>
<name>A0ABV1EPC4_9FIRM</name>
<dbReference type="EMBL" id="JBBMFT010000004">
    <property type="protein sequence ID" value="MEQ2456436.1"/>
    <property type="molecule type" value="Genomic_DNA"/>
</dbReference>
<dbReference type="InterPro" id="IPR007168">
    <property type="entry name" value="Phageshock_PspC_N"/>
</dbReference>